<name>A0A4Y2RNQ3_ARAVE</name>
<dbReference type="AlphaFoldDB" id="A0A4Y2RNQ3"/>
<dbReference type="Proteomes" id="UP000499080">
    <property type="component" value="Unassembled WGS sequence"/>
</dbReference>
<reference evidence="1 2" key="1">
    <citation type="journal article" date="2019" name="Sci. Rep.">
        <title>Orb-weaving spider Araneus ventricosus genome elucidates the spidroin gene catalogue.</title>
        <authorList>
            <person name="Kono N."/>
            <person name="Nakamura H."/>
            <person name="Ohtoshi R."/>
            <person name="Moran D.A.P."/>
            <person name="Shinohara A."/>
            <person name="Yoshida Y."/>
            <person name="Fujiwara M."/>
            <person name="Mori M."/>
            <person name="Tomita M."/>
            <person name="Arakawa K."/>
        </authorList>
    </citation>
    <scope>NUCLEOTIDE SEQUENCE [LARGE SCALE GENOMIC DNA]</scope>
</reference>
<evidence type="ECO:0000313" key="1">
    <source>
        <dbReference type="EMBL" id="GBN76889.1"/>
    </source>
</evidence>
<dbReference type="EMBL" id="BGPR01017672">
    <property type="protein sequence ID" value="GBN76889.1"/>
    <property type="molecule type" value="Genomic_DNA"/>
</dbReference>
<protein>
    <submittedName>
        <fullName evidence="1">Uncharacterized protein</fullName>
    </submittedName>
</protein>
<comment type="caution">
    <text evidence="1">The sequence shown here is derived from an EMBL/GenBank/DDBJ whole genome shotgun (WGS) entry which is preliminary data.</text>
</comment>
<accession>A0A4Y2RNQ3</accession>
<sequence length="98" mass="10817">MSNWSYRFEPNSTSIHDHYLIFTPRNFQSSLGAFEILSSQCSPSIGCKPQSLAASSLYCTSALSVVRGIHFRWPSLICLPTALCSVSSLGSWPQNETN</sequence>
<evidence type="ECO:0000313" key="2">
    <source>
        <dbReference type="Proteomes" id="UP000499080"/>
    </source>
</evidence>
<organism evidence="1 2">
    <name type="scientific">Araneus ventricosus</name>
    <name type="common">Orbweaver spider</name>
    <name type="synonym">Epeira ventricosa</name>
    <dbReference type="NCBI Taxonomy" id="182803"/>
    <lineage>
        <taxon>Eukaryota</taxon>
        <taxon>Metazoa</taxon>
        <taxon>Ecdysozoa</taxon>
        <taxon>Arthropoda</taxon>
        <taxon>Chelicerata</taxon>
        <taxon>Arachnida</taxon>
        <taxon>Araneae</taxon>
        <taxon>Araneomorphae</taxon>
        <taxon>Entelegynae</taxon>
        <taxon>Araneoidea</taxon>
        <taxon>Araneidae</taxon>
        <taxon>Araneus</taxon>
    </lineage>
</organism>
<feature type="non-terminal residue" evidence="1">
    <location>
        <position position="98"/>
    </location>
</feature>
<keyword evidence="2" id="KW-1185">Reference proteome</keyword>
<proteinExistence type="predicted"/>
<gene>
    <name evidence="1" type="ORF">AVEN_156531_1</name>
</gene>